<sequence length="128" mass="13933">MNFEVIDNVVMTVKEVVTPSQVAIIKEFYCFEHKTSVTTDKSNILNNGVDMAVIAFKWQRFDVETGSYIDNPTDNTDIIVNIAGTQAVITPVNGVAEVTFSSAELGEYVIESINPQAENGKVTVIASA</sequence>
<dbReference type="EMBL" id="BFAV01000127">
    <property type="protein sequence ID" value="GBF34156.1"/>
    <property type="molecule type" value="Genomic_DNA"/>
</dbReference>
<name>A0A2L2XIU1_9FIRM</name>
<proteinExistence type="predicted"/>
<dbReference type="OrthoDB" id="2106634at2"/>
<comment type="caution">
    <text evidence="1">The sequence shown here is derived from an EMBL/GenBank/DDBJ whole genome shotgun (WGS) entry which is preliminary data.</text>
</comment>
<organism evidence="1 2">
    <name type="scientific">Desulfocucumis palustris</name>
    <dbReference type="NCBI Taxonomy" id="1898651"/>
    <lineage>
        <taxon>Bacteria</taxon>
        <taxon>Bacillati</taxon>
        <taxon>Bacillota</taxon>
        <taxon>Clostridia</taxon>
        <taxon>Eubacteriales</taxon>
        <taxon>Desulfocucumaceae</taxon>
        <taxon>Desulfocucumis</taxon>
    </lineage>
</organism>
<dbReference type="Proteomes" id="UP000239549">
    <property type="component" value="Unassembled WGS sequence"/>
</dbReference>
<accession>A0A2L2XIU1</accession>
<evidence type="ECO:0000313" key="2">
    <source>
        <dbReference type="Proteomes" id="UP000239549"/>
    </source>
</evidence>
<reference evidence="2" key="1">
    <citation type="submission" date="2018-02" db="EMBL/GenBank/DDBJ databases">
        <title>Genome sequence of Desulfocucumis palustris strain NAW-5.</title>
        <authorList>
            <person name="Watanabe M."/>
            <person name="Kojima H."/>
            <person name="Fukui M."/>
        </authorList>
    </citation>
    <scope>NUCLEOTIDE SEQUENCE [LARGE SCALE GENOMIC DNA]</scope>
    <source>
        <strain evidence="2">NAW-5</strain>
    </source>
</reference>
<evidence type="ECO:0000313" key="1">
    <source>
        <dbReference type="EMBL" id="GBF34156.1"/>
    </source>
</evidence>
<protein>
    <submittedName>
        <fullName evidence="1">Uncharacterized protein</fullName>
    </submittedName>
</protein>
<keyword evidence="2" id="KW-1185">Reference proteome</keyword>
<dbReference type="AlphaFoldDB" id="A0A2L2XIU1"/>
<dbReference type="RefSeq" id="WP_104372451.1">
    <property type="nucleotide sequence ID" value="NZ_BFAV01000127.1"/>
</dbReference>
<gene>
    <name evidence="1" type="ORF">DCCM_3268</name>
</gene>